<evidence type="ECO:0000256" key="3">
    <source>
        <dbReference type="ARBA" id="ARBA00022692"/>
    </source>
</evidence>
<feature type="region of interest" description="Disordered" evidence="6">
    <location>
        <begin position="8"/>
        <end position="31"/>
    </location>
</feature>
<evidence type="ECO:0000256" key="1">
    <source>
        <dbReference type="ARBA" id="ARBA00004141"/>
    </source>
</evidence>
<proteinExistence type="predicted"/>
<feature type="compositionally biased region" description="Polar residues" evidence="6">
    <location>
        <begin position="8"/>
        <end position="26"/>
    </location>
</feature>
<sequence length="83" mass="9429">MLQRIFQTGMNAIRRSTGSGKSSSLDLSADRKDPEGFKREILLNDQLQTKDLEYHVVYVVQDDIVSGNLTVKENLLFSDNVRL</sequence>
<comment type="caution">
    <text evidence="7">The sequence shown here is derived from an EMBL/GenBank/DDBJ whole genome shotgun (WGS) entry which is preliminary data.</text>
</comment>
<dbReference type="EMBL" id="CAJOBG010001795">
    <property type="protein sequence ID" value="CAF3959172.1"/>
    <property type="molecule type" value="Genomic_DNA"/>
</dbReference>
<evidence type="ECO:0000256" key="6">
    <source>
        <dbReference type="SAM" id="MobiDB-lite"/>
    </source>
</evidence>
<reference evidence="7" key="1">
    <citation type="submission" date="2021-02" db="EMBL/GenBank/DDBJ databases">
        <authorList>
            <person name="Nowell W R."/>
        </authorList>
    </citation>
    <scope>NUCLEOTIDE SEQUENCE</scope>
</reference>
<evidence type="ECO:0000313" key="8">
    <source>
        <dbReference type="Proteomes" id="UP000663866"/>
    </source>
</evidence>
<dbReference type="InterPro" id="IPR027417">
    <property type="entry name" value="P-loop_NTPase"/>
</dbReference>
<evidence type="ECO:0000313" key="7">
    <source>
        <dbReference type="EMBL" id="CAF3959172.1"/>
    </source>
</evidence>
<dbReference type="PANTHER" id="PTHR48041">
    <property type="entry name" value="ABC TRANSPORTER G FAMILY MEMBER 28"/>
    <property type="match status" value="1"/>
</dbReference>
<evidence type="ECO:0000256" key="5">
    <source>
        <dbReference type="ARBA" id="ARBA00023136"/>
    </source>
</evidence>
<dbReference type="GO" id="GO:0005886">
    <property type="term" value="C:plasma membrane"/>
    <property type="evidence" value="ECO:0007669"/>
    <property type="project" value="TreeGrafter"/>
</dbReference>
<dbReference type="Gene3D" id="3.40.50.300">
    <property type="entry name" value="P-loop containing nucleotide triphosphate hydrolases"/>
    <property type="match status" value="1"/>
</dbReference>
<name>A0A819L2P3_9BILA</name>
<keyword evidence="2" id="KW-0813">Transport</keyword>
<dbReference type="AlphaFoldDB" id="A0A819L2P3"/>
<dbReference type="Proteomes" id="UP000663866">
    <property type="component" value="Unassembled WGS sequence"/>
</dbReference>
<evidence type="ECO:0000256" key="2">
    <source>
        <dbReference type="ARBA" id="ARBA00022448"/>
    </source>
</evidence>
<keyword evidence="3" id="KW-0812">Transmembrane</keyword>
<accession>A0A819L2P3</accession>
<keyword evidence="4" id="KW-1133">Transmembrane helix</keyword>
<protein>
    <submittedName>
        <fullName evidence="7">Uncharacterized protein</fullName>
    </submittedName>
</protein>
<dbReference type="GO" id="GO:0042626">
    <property type="term" value="F:ATPase-coupled transmembrane transporter activity"/>
    <property type="evidence" value="ECO:0007669"/>
    <property type="project" value="TreeGrafter"/>
</dbReference>
<keyword evidence="5" id="KW-0472">Membrane</keyword>
<comment type="subcellular location">
    <subcellularLocation>
        <location evidence="1">Membrane</location>
        <topology evidence="1">Multi-pass membrane protein</topology>
    </subcellularLocation>
</comment>
<evidence type="ECO:0000256" key="4">
    <source>
        <dbReference type="ARBA" id="ARBA00022989"/>
    </source>
</evidence>
<gene>
    <name evidence="7" type="ORF">OVN521_LOCUS12701</name>
</gene>
<dbReference type="InterPro" id="IPR050352">
    <property type="entry name" value="ABCG_transporters"/>
</dbReference>
<organism evidence="7 8">
    <name type="scientific">Rotaria magnacalcarata</name>
    <dbReference type="NCBI Taxonomy" id="392030"/>
    <lineage>
        <taxon>Eukaryota</taxon>
        <taxon>Metazoa</taxon>
        <taxon>Spiralia</taxon>
        <taxon>Gnathifera</taxon>
        <taxon>Rotifera</taxon>
        <taxon>Eurotatoria</taxon>
        <taxon>Bdelloidea</taxon>
        <taxon>Philodinida</taxon>
        <taxon>Philodinidae</taxon>
        <taxon>Rotaria</taxon>
    </lineage>
</organism>
<keyword evidence="8" id="KW-1185">Reference proteome</keyword>
<dbReference type="PANTHER" id="PTHR48041:SF49">
    <property type="entry name" value="ATP-BINDING CASSETTE TRANSPORTER SUB-FAMILY G MEMBER 2B-RELATED"/>
    <property type="match status" value="1"/>
</dbReference>